<evidence type="ECO:0000256" key="6">
    <source>
        <dbReference type="ARBA" id="ARBA00023002"/>
    </source>
</evidence>
<feature type="binding site" description="axial binding residue" evidence="12">
    <location>
        <position position="260"/>
    </location>
    <ligand>
        <name>heme</name>
        <dbReference type="ChEBI" id="CHEBI:30413"/>
    </ligand>
    <ligandPart>
        <name>Fe</name>
        <dbReference type="ChEBI" id="CHEBI:18248"/>
    </ligandPart>
</feature>
<keyword evidence="3 12" id="KW-0812">Transmembrane</keyword>
<feature type="transmembrane region" description="Helical" evidence="12">
    <location>
        <begin position="128"/>
        <end position="146"/>
    </location>
</feature>
<evidence type="ECO:0000256" key="8">
    <source>
        <dbReference type="ARBA" id="ARBA00023133"/>
    </source>
</evidence>
<name>A0ABW3SWP9_9CAUL</name>
<keyword evidence="7 12" id="KW-0408">Iron</keyword>
<proteinExistence type="inferred from homology"/>
<feature type="transmembrane region" description="Helical" evidence="12">
    <location>
        <begin position="320"/>
        <end position="338"/>
    </location>
</feature>
<evidence type="ECO:0000256" key="12">
    <source>
        <dbReference type="HAMAP-Rule" id="MF_01665"/>
    </source>
</evidence>
<comment type="caution">
    <text evidence="13">The sequence shown here is derived from an EMBL/GenBank/DDBJ whole genome shotgun (WGS) entry which is preliminary data.</text>
</comment>
<feature type="transmembrane region" description="Helical" evidence="12">
    <location>
        <begin position="166"/>
        <end position="186"/>
    </location>
</feature>
<dbReference type="EC" id="1.17.99.9" evidence="12"/>
<dbReference type="PANTHER" id="PTHR23289">
    <property type="entry name" value="CYTOCHROME C OXIDASE ASSEMBLY PROTEIN COX15"/>
    <property type="match status" value="1"/>
</dbReference>
<accession>A0ABW3SWP9</accession>
<dbReference type="RefSeq" id="WP_377352222.1">
    <property type="nucleotide sequence ID" value="NZ_JBHTLQ010000003.1"/>
</dbReference>
<feature type="transmembrane region" description="Helical" evidence="12">
    <location>
        <begin position="290"/>
        <end position="314"/>
    </location>
</feature>
<evidence type="ECO:0000313" key="13">
    <source>
        <dbReference type="EMBL" id="MFD1189358.1"/>
    </source>
</evidence>
<dbReference type="PANTHER" id="PTHR23289:SF2">
    <property type="entry name" value="CYTOCHROME C OXIDASE ASSEMBLY PROTEIN COX15 HOMOLOG"/>
    <property type="match status" value="1"/>
</dbReference>
<comment type="similarity">
    <text evidence="12">Belongs to the COX15/CtaA family. Type 2 subfamily.</text>
</comment>
<feature type="transmembrane region" description="Helical" evidence="12">
    <location>
        <begin position="98"/>
        <end position="116"/>
    </location>
</feature>
<dbReference type="EMBL" id="JBHTLQ010000003">
    <property type="protein sequence ID" value="MFD1189358.1"/>
    <property type="molecule type" value="Genomic_DNA"/>
</dbReference>
<gene>
    <name evidence="12" type="primary">ctaA</name>
    <name evidence="13" type="ORF">ACFQ27_02105</name>
</gene>
<keyword evidence="4 12" id="KW-0479">Metal-binding</keyword>
<dbReference type="Proteomes" id="UP001597216">
    <property type="component" value="Unassembled WGS sequence"/>
</dbReference>
<keyword evidence="8 12" id="KW-0350">Heme biosynthesis</keyword>
<evidence type="ECO:0000256" key="2">
    <source>
        <dbReference type="ARBA" id="ARBA00004141"/>
    </source>
</evidence>
<evidence type="ECO:0000256" key="10">
    <source>
        <dbReference type="ARBA" id="ARBA00044501"/>
    </source>
</evidence>
<comment type="cofactor">
    <cofactor evidence="1 12">
        <name>heme b</name>
        <dbReference type="ChEBI" id="CHEBI:60344"/>
    </cofactor>
</comment>
<dbReference type="InterPro" id="IPR003780">
    <property type="entry name" value="COX15/CtaA_fam"/>
</dbReference>
<protein>
    <recommendedName>
        <fullName evidence="12">Heme A synthase</fullName>
        <shortName evidence="12">HAS</shortName>
        <ecNumber evidence="12">1.17.99.9</ecNumber>
    </recommendedName>
    <alternativeName>
        <fullName evidence="12">Cytochrome aa3-controlling protein</fullName>
    </alternativeName>
</protein>
<dbReference type="InterPro" id="IPR023754">
    <property type="entry name" value="HemeA_Synthase_type2"/>
</dbReference>
<reference evidence="14" key="1">
    <citation type="journal article" date="2019" name="Int. J. Syst. Evol. Microbiol.">
        <title>The Global Catalogue of Microorganisms (GCM) 10K type strain sequencing project: providing services to taxonomists for standard genome sequencing and annotation.</title>
        <authorList>
            <consortium name="The Broad Institute Genomics Platform"/>
            <consortium name="The Broad Institute Genome Sequencing Center for Infectious Disease"/>
            <person name="Wu L."/>
            <person name="Ma J."/>
        </authorList>
    </citation>
    <scope>NUCLEOTIDE SEQUENCE [LARGE SCALE GENOMIC DNA]</scope>
    <source>
        <strain evidence="14">CCUG 55074</strain>
    </source>
</reference>
<feature type="transmembrane region" description="Helical" evidence="12">
    <location>
        <begin position="198"/>
        <end position="218"/>
    </location>
</feature>
<feature type="binding site" description="axial binding residue" evidence="12">
    <location>
        <position position="322"/>
    </location>
    <ligand>
        <name>heme</name>
        <dbReference type="ChEBI" id="CHEBI:30413"/>
    </ligand>
    <ligandPart>
        <name>Fe</name>
        <dbReference type="ChEBI" id="CHEBI:18248"/>
    </ligandPart>
</feature>
<comment type="function">
    <text evidence="12">Catalyzes the conversion of heme O to heme A by two successive hydroxylations of the methyl group at C8. The first hydroxylation forms heme I, the second hydroxylation results in an unstable dihydroxymethyl group, which spontaneously dehydrates, resulting in the formyl group of heme A.</text>
</comment>
<keyword evidence="9 12" id="KW-0472">Membrane</keyword>
<feature type="transmembrane region" description="Helical" evidence="12">
    <location>
        <begin position="262"/>
        <end position="278"/>
    </location>
</feature>
<evidence type="ECO:0000313" key="14">
    <source>
        <dbReference type="Proteomes" id="UP001597216"/>
    </source>
</evidence>
<evidence type="ECO:0000256" key="4">
    <source>
        <dbReference type="ARBA" id="ARBA00022723"/>
    </source>
</evidence>
<comment type="subunit">
    <text evidence="12">Interacts with CtaB.</text>
</comment>
<evidence type="ECO:0000256" key="5">
    <source>
        <dbReference type="ARBA" id="ARBA00022989"/>
    </source>
</evidence>
<evidence type="ECO:0000256" key="9">
    <source>
        <dbReference type="ARBA" id="ARBA00023136"/>
    </source>
</evidence>
<organism evidence="13 14">
    <name type="scientific">Phenylobacterium conjunctum</name>
    <dbReference type="NCBI Taxonomy" id="1298959"/>
    <lineage>
        <taxon>Bacteria</taxon>
        <taxon>Pseudomonadati</taxon>
        <taxon>Pseudomonadota</taxon>
        <taxon>Alphaproteobacteria</taxon>
        <taxon>Caulobacterales</taxon>
        <taxon>Caulobacteraceae</taxon>
        <taxon>Phenylobacterium</taxon>
    </lineage>
</organism>
<comment type="pathway">
    <text evidence="10 12">Porphyrin-containing compound metabolism; heme A biosynthesis; heme A from heme O: step 1/1.</text>
</comment>
<keyword evidence="6 12" id="KW-0560">Oxidoreductase</keyword>
<comment type="subcellular location">
    <subcellularLocation>
        <location evidence="12">Cell membrane</location>
        <topology evidence="12">Multi-pass membrane protein</topology>
    </subcellularLocation>
    <subcellularLocation>
        <location evidence="2">Membrane</location>
        <topology evidence="2">Multi-pass membrane protein</topology>
    </subcellularLocation>
</comment>
<keyword evidence="14" id="KW-1185">Reference proteome</keyword>
<keyword evidence="5 12" id="KW-1133">Transmembrane helix</keyword>
<evidence type="ECO:0000256" key="1">
    <source>
        <dbReference type="ARBA" id="ARBA00001970"/>
    </source>
</evidence>
<feature type="transmembrane region" description="Helical" evidence="12">
    <location>
        <begin position="12"/>
        <end position="33"/>
    </location>
</feature>
<evidence type="ECO:0000256" key="11">
    <source>
        <dbReference type="ARBA" id="ARBA00048044"/>
    </source>
</evidence>
<comment type="catalytic activity">
    <reaction evidence="11">
        <text>Fe(II)-heme o + 2 A + H2O = Fe(II)-heme a + 2 AH2</text>
        <dbReference type="Rhea" id="RHEA:63388"/>
        <dbReference type="ChEBI" id="CHEBI:13193"/>
        <dbReference type="ChEBI" id="CHEBI:15377"/>
        <dbReference type="ChEBI" id="CHEBI:17499"/>
        <dbReference type="ChEBI" id="CHEBI:60530"/>
        <dbReference type="ChEBI" id="CHEBI:61715"/>
        <dbReference type="EC" id="1.17.99.9"/>
    </reaction>
    <physiologicalReaction direction="left-to-right" evidence="11">
        <dbReference type="Rhea" id="RHEA:63389"/>
    </physiologicalReaction>
</comment>
<sequence length="343" mass="37347">MTSFLRSDRSQPVAIWLFVVTALVLAMVVVGGATRLTDSGLSITQWKPVSGALPPMNAQDWADEFARYKEIPQYAQLNAGMSLEAFKAIYWWEWGHRLLGRIVGAAFFLPFVYFLVRRELPRRLIVRCAGLFVLGGLQGLVGWWMVASGLSDRVSVAPERLMTHLGLAFILLAALVWTALDAWAGAPRVTVPSPWTRRAFAFMGLIYVQILLGALVAGNDAGLAYNDWPLMNGALFPKDYAGASFWATVAHSQAAVQFHHRILAYVALIAAIAMGVAARRSTYLSPQAKGLALVIVGAVVLQALLGIATLMMHVPIGLAMAHQVLAAIVLALATAFAWRVRRP</sequence>
<keyword evidence="12" id="KW-1003">Cell membrane</keyword>
<evidence type="ECO:0000256" key="3">
    <source>
        <dbReference type="ARBA" id="ARBA00022692"/>
    </source>
</evidence>
<dbReference type="HAMAP" id="MF_01665">
    <property type="entry name" value="HemeA_synth_type2"/>
    <property type="match status" value="1"/>
</dbReference>
<evidence type="ECO:0000256" key="7">
    <source>
        <dbReference type="ARBA" id="ARBA00023004"/>
    </source>
</evidence>
<dbReference type="Pfam" id="PF02628">
    <property type="entry name" value="COX15-CtaA"/>
    <property type="match status" value="1"/>
</dbReference>